<gene>
    <name evidence="2" type="ORF">V6N11_007075</name>
</gene>
<name>A0ABR2RSW1_9ROSI</name>
<evidence type="ECO:0000256" key="1">
    <source>
        <dbReference type="SAM" id="MobiDB-lite"/>
    </source>
</evidence>
<dbReference type="PANTHER" id="PTHR36760">
    <property type="entry name" value="ACIDIC LEUCINE-RICH NUCLEAR PHOSPHOPROTEIN 32 FAMILY B PROTEIN"/>
    <property type="match status" value="1"/>
</dbReference>
<reference evidence="2 3" key="1">
    <citation type="journal article" date="2024" name="G3 (Bethesda)">
        <title>Genome assembly of Hibiscus sabdariffa L. provides insights into metabolisms of medicinal natural products.</title>
        <authorList>
            <person name="Kim T."/>
        </authorList>
    </citation>
    <scope>NUCLEOTIDE SEQUENCE [LARGE SCALE GENOMIC DNA]</scope>
    <source>
        <strain evidence="2">TK-2024</strain>
        <tissue evidence="2">Old leaves</tissue>
    </source>
</reference>
<protein>
    <submittedName>
        <fullName evidence="2">Uncharacterized protein</fullName>
    </submittedName>
</protein>
<evidence type="ECO:0000313" key="2">
    <source>
        <dbReference type="EMBL" id="KAK9015988.1"/>
    </source>
</evidence>
<proteinExistence type="predicted"/>
<feature type="compositionally biased region" description="Basic and acidic residues" evidence="1">
    <location>
        <begin position="7"/>
        <end position="24"/>
    </location>
</feature>
<evidence type="ECO:0000313" key="3">
    <source>
        <dbReference type="Proteomes" id="UP001396334"/>
    </source>
</evidence>
<dbReference type="PANTHER" id="PTHR36760:SF1">
    <property type="entry name" value="ACIDIC LEUCINE-RICH NUCLEAR PHOSPHOPROTEIN 32 FAMILY B PROTEIN"/>
    <property type="match status" value="1"/>
</dbReference>
<sequence>MVFETSTSHEAKEDTFNKGLDEKPAQITRPETNQIKAVVKTFEDFLQEKEGVGNFSRKKRDRQVKSPGAESIKGEVQKQGFITSDGSKAPWNKTSDPKAVTKPLVNSHRVTENGGDYNCNSSVADNYQAPSIGNLGLRKEKEWKRTLACKLFEERRSDNADGDGDEGMDLLWETHEIESNKAQLKTSSKKGSDDYNGIGEYEYEEELVGQLCCLHALKLSAVKMSLGMGRSNMVKISKALKGFGWLNHVSNWHGKKRCTH</sequence>
<feature type="region of interest" description="Disordered" evidence="1">
    <location>
        <begin position="1"/>
        <end position="31"/>
    </location>
</feature>
<organism evidence="2 3">
    <name type="scientific">Hibiscus sabdariffa</name>
    <name type="common">roselle</name>
    <dbReference type="NCBI Taxonomy" id="183260"/>
    <lineage>
        <taxon>Eukaryota</taxon>
        <taxon>Viridiplantae</taxon>
        <taxon>Streptophyta</taxon>
        <taxon>Embryophyta</taxon>
        <taxon>Tracheophyta</taxon>
        <taxon>Spermatophyta</taxon>
        <taxon>Magnoliopsida</taxon>
        <taxon>eudicotyledons</taxon>
        <taxon>Gunneridae</taxon>
        <taxon>Pentapetalae</taxon>
        <taxon>rosids</taxon>
        <taxon>malvids</taxon>
        <taxon>Malvales</taxon>
        <taxon>Malvaceae</taxon>
        <taxon>Malvoideae</taxon>
        <taxon>Hibiscus</taxon>
    </lineage>
</organism>
<comment type="caution">
    <text evidence="2">The sequence shown here is derived from an EMBL/GenBank/DDBJ whole genome shotgun (WGS) entry which is preliminary data.</text>
</comment>
<dbReference type="EMBL" id="JBBPBN010000021">
    <property type="protein sequence ID" value="KAK9015988.1"/>
    <property type="molecule type" value="Genomic_DNA"/>
</dbReference>
<accession>A0ABR2RSW1</accession>
<dbReference type="Proteomes" id="UP001396334">
    <property type="component" value="Unassembled WGS sequence"/>
</dbReference>
<keyword evidence="3" id="KW-1185">Reference proteome</keyword>